<name>A0A915IYW5_ROMCU</name>
<evidence type="ECO:0000313" key="2">
    <source>
        <dbReference type="WBParaSite" id="nRc.2.0.1.t18626-RA"/>
    </source>
</evidence>
<protein>
    <submittedName>
        <fullName evidence="2">Uncharacterized protein</fullName>
    </submittedName>
</protein>
<organism evidence="1 2">
    <name type="scientific">Romanomermis culicivorax</name>
    <name type="common">Nematode worm</name>
    <dbReference type="NCBI Taxonomy" id="13658"/>
    <lineage>
        <taxon>Eukaryota</taxon>
        <taxon>Metazoa</taxon>
        <taxon>Ecdysozoa</taxon>
        <taxon>Nematoda</taxon>
        <taxon>Enoplea</taxon>
        <taxon>Dorylaimia</taxon>
        <taxon>Mermithida</taxon>
        <taxon>Mermithoidea</taxon>
        <taxon>Mermithidae</taxon>
        <taxon>Romanomermis</taxon>
    </lineage>
</organism>
<sequence length="90" mass="9555">MVHSALASVFLPPDLWVMAVVSPKHKYLYDESPSANLPTGALALAFLFSPWLAVLGNRVSLTSHGAPFGKASTTTAAVTTKNKPTKIMES</sequence>
<reference evidence="2" key="1">
    <citation type="submission" date="2022-11" db="UniProtKB">
        <authorList>
            <consortium name="WormBaseParasite"/>
        </authorList>
    </citation>
    <scope>IDENTIFICATION</scope>
</reference>
<dbReference type="WBParaSite" id="nRc.2.0.1.t18626-RA">
    <property type="protein sequence ID" value="nRc.2.0.1.t18626-RA"/>
    <property type="gene ID" value="nRc.2.0.1.g18626"/>
</dbReference>
<keyword evidence="1" id="KW-1185">Reference proteome</keyword>
<accession>A0A915IYW5</accession>
<dbReference type="Proteomes" id="UP000887565">
    <property type="component" value="Unplaced"/>
</dbReference>
<dbReference type="AlphaFoldDB" id="A0A915IYW5"/>
<proteinExistence type="predicted"/>
<evidence type="ECO:0000313" key="1">
    <source>
        <dbReference type="Proteomes" id="UP000887565"/>
    </source>
</evidence>